<feature type="compositionally biased region" description="Polar residues" evidence="1">
    <location>
        <begin position="78"/>
        <end position="90"/>
    </location>
</feature>
<dbReference type="EMBL" id="SRLO01000692">
    <property type="protein sequence ID" value="TNN48560.1"/>
    <property type="molecule type" value="Genomic_DNA"/>
</dbReference>
<evidence type="ECO:0000256" key="1">
    <source>
        <dbReference type="SAM" id="MobiDB-lite"/>
    </source>
</evidence>
<dbReference type="Proteomes" id="UP000314294">
    <property type="component" value="Unassembled WGS sequence"/>
</dbReference>
<dbReference type="AlphaFoldDB" id="A0A4Z2G5Z0"/>
<reference evidence="2 3" key="1">
    <citation type="submission" date="2019-03" db="EMBL/GenBank/DDBJ databases">
        <title>First draft genome of Liparis tanakae, snailfish: a comprehensive survey of snailfish specific genes.</title>
        <authorList>
            <person name="Kim W."/>
            <person name="Song I."/>
            <person name="Jeong J.-H."/>
            <person name="Kim D."/>
            <person name="Kim S."/>
            <person name="Ryu S."/>
            <person name="Song J.Y."/>
            <person name="Lee S.K."/>
        </authorList>
    </citation>
    <scope>NUCLEOTIDE SEQUENCE [LARGE SCALE GENOMIC DNA]</scope>
    <source>
        <tissue evidence="2">Muscle</tissue>
    </source>
</reference>
<gene>
    <name evidence="2" type="ORF">EYF80_041256</name>
</gene>
<evidence type="ECO:0000313" key="3">
    <source>
        <dbReference type="Proteomes" id="UP000314294"/>
    </source>
</evidence>
<protein>
    <submittedName>
        <fullName evidence="2">Uncharacterized protein</fullName>
    </submittedName>
</protein>
<organism evidence="2 3">
    <name type="scientific">Liparis tanakae</name>
    <name type="common">Tanaka's snailfish</name>
    <dbReference type="NCBI Taxonomy" id="230148"/>
    <lineage>
        <taxon>Eukaryota</taxon>
        <taxon>Metazoa</taxon>
        <taxon>Chordata</taxon>
        <taxon>Craniata</taxon>
        <taxon>Vertebrata</taxon>
        <taxon>Euteleostomi</taxon>
        <taxon>Actinopterygii</taxon>
        <taxon>Neopterygii</taxon>
        <taxon>Teleostei</taxon>
        <taxon>Neoteleostei</taxon>
        <taxon>Acanthomorphata</taxon>
        <taxon>Eupercaria</taxon>
        <taxon>Perciformes</taxon>
        <taxon>Cottioidei</taxon>
        <taxon>Cottales</taxon>
        <taxon>Liparidae</taxon>
        <taxon>Liparis</taxon>
    </lineage>
</organism>
<name>A0A4Z2G5Z0_9TELE</name>
<sequence>MGMWEGGGATNQVIVGLPRRCNPIPSAETHKAQRGCRVPPVTPTEPDTDTNPLRPSKHGSSALTPVNETLTPPPPLPSSISLGQSVTSGR</sequence>
<evidence type="ECO:0000313" key="2">
    <source>
        <dbReference type="EMBL" id="TNN48560.1"/>
    </source>
</evidence>
<feature type="region of interest" description="Disordered" evidence="1">
    <location>
        <begin position="24"/>
        <end position="90"/>
    </location>
</feature>
<comment type="caution">
    <text evidence="2">The sequence shown here is derived from an EMBL/GenBank/DDBJ whole genome shotgun (WGS) entry which is preliminary data.</text>
</comment>
<accession>A0A4Z2G5Z0</accession>
<keyword evidence="3" id="KW-1185">Reference proteome</keyword>
<proteinExistence type="predicted"/>